<dbReference type="Pfam" id="PF16193">
    <property type="entry name" value="AAA_assoc_2"/>
    <property type="match status" value="1"/>
</dbReference>
<organism evidence="5 6">
    <name type="scientific">Alkalibacillus silvisoli</name>
    <dbReference type="NCBI Taxonomy" id="392823"/>
    <lineage>
        <taxon>Bacteria</taxon>
        <taxon>Bacillati</taxon>
        <taxon>Bacillota</taxon>
        <taxon>Bacilli</taxon>
        <taxon>Bacillales</taxon>
        <taxon>Bacillaceae</taxon>
        <taxon>Alkalibacillus</taxon>
    </lineage>
</organism>
<dbReference type="SUPFAM" id="SSF48019">
    <property type="entry name" value="post-AAA+ oligomerization domain-like"/>
    <property type="match status" value="1"/>
</dbReference>
<dbReference type="InterPro" id="IPR032423">
    <property type="entry name" value="AAA_assoc_2"/>
</dbReference>
<evidence type="ECO:0000313" key="5">
    <source>
        <dbReference type="EMBL" id="GAA0457123.1"/>
    </source>
</evidence>
<evidence type="ECO:0000313" key="6">
    <source>
        <dbReference type="Proteomes" id="UP001500740"/>
    </source>
</evidence>
<reference evidence="6" key="1">
    <citation type="journal article" date="2019" name="Int. J. Syst. Evol. Microbiol.">
        <title>The Global Catalogue of Microorganisms (GCM) 10K type strain sequencing project: providing services to taxonomists for standard genome sequencing and annotation.</title>
        <authorList>
            <consortium name="The Broad Institute Genomics Platform"/>
            <consortium name="The Broad Institute Genome Sequencing Center for Infectious Disease"/>
            <person name="Wu L."/>
            <person name="Ma J."/>
        </authorList>
    </citation>
    <scope>NUCLEOTIDE SEQUENCE [LARGE SCALE GENOMIC DNA]</scope>
    <source>
        <strain evidence="6">JCM 14193</strain>
    </source>
</reference>
<keyword evidence="3" id="KW-0067">ATP-binding</keyword>
<keyword evidence="2" id="KW-0547">Nucleotide-binding</keyword>
<dbReference type="CDD" id="cd00009">
    <property type="entry name" value="AAA"/>
    <property type="match status" value="1"/>
</dbReference>
<dbReference type="Gene3D" id="1.20.272.10">
    <property type="match status" value="1"/>
</dbReference>
<dbReference type="InterPro" id="IPR027417">
    <property type="entry name" value="P-loop_NTPase"/>
</dbReference>
<dbReference type="Gene3D" id="1.10.8.60">
    <property type="match status" value="1"/>
</dbReference>
<accession>A0ABP3JLB1</accession>
<evidence type="ECO:0000259" key="4">
    <source>
        <dbReference type="SMART" id="SM00382"/>
    </source>
</evidence>
<dbReference type="CDD" id="cd18139">
    <property type="entry name" value="HLD_clamp_RarA"/>
    <property type="match status" value="1"/>
</dbReference>
<gene>
    <name evidence="5" type="ORF">GCM10008935_10090</name>
</gene>
<sequence>MLFKEPLAYRMRPEAIEDVIGQDDVIGESTPLYKMIRQGHVPSMILYGDPGTGKTSLAFAIAGSTKQDFYAINATTSSKKEIEDIISKAKMTEGAILFIDEIHRFNKSQQDYLLKALEEGVITLIGATTENPYHSVNNAIRSRCGHIKQLSLLSPDSVLKLLNHALSDSYKGLGHLSIKIDDSMLEKIASVTGDARTALTLLEDIVFASDQNEEDVYVVDETTVDYCIKNKGFSHDKKGDIYYNLLSSFQKSIRGSDVNAALHYLARLIEGGDIEAITRRILVIAYEDIGLANPELCSRVLPAIESVERLGLPEGRIPLSVVTVELCLSPKSNTAYKALDQAIKHVQKGVTSDIPDHLKDTHYYGAKDLGHGLEYKYPHNYPGSWVYQEYLPEKLKDASYYTPKNIGEEKRLAQVYEKLNALKRKGRN</sequence>
<dbReference type="SUPFAM" id="SSF52540">
    <property type="entry name" value="P-loop containing nucleoside triphosphate hydrolases"/>
    <property type="match status" value="1"/>
</dbReference>
<dbReference type="InterPro" id="IPR021886">
    <property type="entry name" value="MgsA_C"/>
</dbReference>
<comment type="caution">
    <text evidence="5">The sequence shown here is derived from an EMBL/GenBank/DDBJ whole genome shotgun (WGS) entry which is preliminary data.</text>
</comment>
<evidence type="ECO:0000256" key="1">
    <source>
        <dbReference type="ARBA" id="ARBA00008959"/>
    </source>
</evidence>
<dbReference type="Pfam" id="PF00004">
    <property type="entry name" value="AAA"/>
    <property type="match status" value="1"/>
</dbReference>
<dbReference type="RefSeq" id="WP_343782208.1">
    <property type="nucleotide sequence ID" value="NZ_BAAACZ010000009.1"/>
</dbReference>
<evidence type="ECO:0000256" key="2">
    <source>
        <dbReference type="ARBA" id="ARBA00022741"/>
    </source>
</evidence>
<dbReference type="EMBL" id="BAAACZ010000009">
    <property type="protein sequence ID" value="GAA0457123.1"/>
    <property type="molecule type" value="Genomic_DNA"/>
</dbReference>
<dbReference type="Gene3D" id="1.10.3710.10">
    <property type="entry name" value="DNA polymerase III clamp loader subunits, C-terminal domain"/>
    <property type="match status" value="1"/>
</dbReference>
<comment type="similarity">
    <text evidence="1">Belongs to the AAA ATPase family. RarA/MGS1/WRNIP1 subfamily.</text>
</comment>
<feature type="domain" description="AAA+ ATPase" evidence="4">
    <location>
        <begin position="40"/>
        <end position="152"/>
    </location>
</feature>
<dbReference type="Pfam" id="PF12002">
    <property type="entry name" value="MgsA_C"/>
    <property type="match status" value="1"/>
</dbReference>
<dbReference type="InterPro" id="IPR003959">
    <property type="entry name" value="ATPase_AAA_core"/>
</dbReference>
<dbReference type="InterPro" id="IPR051314">
    <property type="entry name" value="AAA_ATPase_RarA/MGS1/WRNIP1"/>
</dbReference>
<dbReference type="Proteomes" id="UP001500740">
    <property type="component" value="Unassembled WGS sequence"/>
</dbReference>
<dbReference type="InterPro" id="IPR008921">
    <property type="entry name" value="DNA_pol3_clamp-load_cplx_C"/>
</dbReference>
<dbReference type="Gene3D" id="3.40.50.300">
    <property type="entry name" value="P-loop containing nucleotide triphosphate hydrolases"/>
    <property type="match status" value="1"/>
</dbReference>
<dbReference type="PANTHER" id="PTHR13779">
    <property type="entry name" value="WERNER HELICASE-INTERACTING PROTEIN 1 FAMILY MEMBER"/>
    <property type="match status" value="1"/>
</dbReference>
<proteinExistence type="inferred from homology"/>
<protein>
    <submittedName>
        <fullName evidence="5">Replication-associated recombination protein A</fullName>
    </submittedName>
</protein>
<dbReference type="InterPro" id="IPR003593">
    <property type="entry name" value="AAA+_ATPase"/>
</dbReference>
<name>A0ABP3JLB1_9BACI</name>
<dbReference type="SMART" id="SM00382">
    <property type="entry name" value="AAA"/>
    <property type="match status" value="1"/>
</dbReference>
<keyword evidence="6" id="KW-1185">Reference proteome</keyword>
<evidence type="ECO:0000256" key="3">
    <source>
        <dbReference type="ARBA" id="ARBA00022840"/>
    </source>
</evidence>
<dbReference type="PANTHER" id="PTHR13779:SF7">
    <property type="entry name" value="ATPASE WRNIP1"/>
    <property type="match status" value="1"/>
</dbReference>